<dbReference type="SMART" id="SM00116">
    <property type="entry name" value="CBS"/>
    <property type="match status" value="2"/>
</dbReference>
<gene>
    <name evidence="3" type="ORF">GCM10017786_40310</name>
</gene>
<keyword evidence="1" id="KW-0129">CBS domain</keyword>
<accession>A0ABQ3J6K8</accession>
<dbReference type="CDD" id="cd17788">
    <property type="entry name" value="CBS_pair_bac"/>
    <property type="match status" value="1"/>
</dbReference>
<dbReference type="EMBL" id="BNAU01000004">
    <property type="protein sequence ID" value="GHF02836.1"/>
    <property type="molecule type" value="Genomic_DNA"/>
</dbReference>
<comment type="caution">
    <text evidence="3">The sequence shown here is derived from an EMBL/GenBank/DDBJ whole genome shotgun (WGS) entry which is preliminary data.</text>
</comment>
<name>A0ABQ3J6K8_9PSEU</name>
<reference evidence="4" key="1">
    <citation type="journal article" date="2019" name="Int. J. Syst. Evol. Microbiol.">
        <title>The Global Catalogue of Microorganisms (GCM) 10K type strain sequencing project: providing services to taxonomists for standard genome sequencing and annotation.</title>
        <authorList>
            <consortium name="The Broad Institute Genomics Platform"/>
            <consortium name="The Broad Institute Genome Sequencing Center for Infectious Disease"/>
            <person name="Wu L."/>
            <person name="Ma J."/>
        </authorList>
    </citation>
    <scope>NUCLEOTIDE SEQUENCE [LARGE SCALE GENOMIC DNA]</scope>
    <source>
        <strain evidence="4">CGMCC 4.7677</strain>
    </source>
</reference>
<dbReference type="PROSITE" id="PS51371">
    <property type="entry name" value="CBS"/>
    <property type="match status" value="1"/>
</dbReference>
<evidence type="ECO:0000256" key="1">
    <source>
        <dbReference type="PROSITE-ProRule" id="PRU00703"/>
    </source>
</evidence>
<dbReference type="InterPro" id="IPR000644">
    <property type="entry name" value="CBS_dom"/>
</dbReference>
<protein>
    <recommendedName>
        <fullName evidence="2">CBS domain-containing protein</fullName>
    </recommendedName>
</protein>
<evidence type="ECO:0000259" key="2">
    <source>
        <dbReference type="PROSITE" id="PS51371"/>
    </source>
</evidence>
<evidence type="ECO:0000313" key="4">
    <source>
        <dbReference type="Proteomes" id="UP000605897"/>
    </source>
</evidence>
<dbReference type="Proteomes" id="UP000605897">
    <property type="component" value="Unassembled WGS sequence"/>
</dbReference>
<proteinExistence type="predicted"/>
<sequence length="157" mass="16533">MTPAESSYAADVRASEIAEDFPVVASDSDALEAARLLAANRLPGLVVTDPRGRPAAILPASQVVRLLVPRYVQDDPSLAGVLSESMADRVAEKLQGKTVRALLPDDRPELPVVQADDTIVEVAAAMARLRCPLVAVVDGDGLTGVITASRLLELALR</sequence>
<keyword evidence="4" id="KW-1185">Reference proteome</keyword>
<feature type="domain" description="CBS" evidence="2">
    <location>
        <begin position="106"/>
        <end position="157"/>
    </location>
</feature>
<dbReference type="Pfam" id="PF00571">
    <property type="entry name" value="CBS"/>
    <property type="match status" value="2"/>
</dbReference>
<dbReference type="Gene3D" id="3.10.580.10">
    <property type="entry name" value="CBS-domain"/>
    <property type="match status" value="1"/>
</dbReference>
<evidence type="ECO:0000313" key="3">
    <source>
        <dbReference type="EMBL" id="GHF02836.1"/>
    </source>
</evidence>
<dbReference type="InterPro" id="IPR046342">
    <property type="entry name" value="CBS_dom_sf"/>
</dbReference>
<dbReference type="SUPFAM" id="SSF54631">
    <property type="entry name" value="CBS-domain pair"/>
    <property type="match status" value="1"/>
</dbReference>
<organism evidence="3 4">
    <name type="scientific">Amycolatopsis deserti</name>
    <dbReference type="NCBI Taxonomy" id="185696"/>
    <lineage>
        <taxon>Bacteria</taxon>
        <taxon>Bacillati</taxon>
        <taxon>Actinomycetota</taxon>
        <taxon>Actinomycetes</taxon>
        <taxon>Pseudonocardiales</taxon>
        <taxon>Pseudonocardiaceae</taxon>
        <taxon>Amycolatopsis</taxon>
    </lineage>
</organism>